<dbReference type="SUPFAM" id="SSF47090">
    <property type="entry name" value="PGBD-like"/>
    <property type="match status" value="1"/>
</dbReference>
<dbReference type="EMBL" id="CP108318">
    <property type="protein sequence ID" value="WTW59804.1"/>
    <property type="molecule type" value="Genomic_DNA"/>
</dbReference>
<sequence>MAQASSSVGDIGWMSANHTCVMCVQIDLRANGYYSGRVDGAYGSGTEAGVKTLQHSLGLAGDGVVGKDTGSAVLNDLKGLLGSYTVTLPNGSRADCWKYVPSHR</sequence>
<protein>
    <submittedName>
        <fullName evidence="2">Peptidoglycan-binding protein</fullName>
    </submittedName>
</protein>
<accession>A0AAU2UXW5</accession>
<name>A0AAU2UXW5_9ACTN</name>
<dbReference type="InterPro" id="IPR036366">
    <property type="entry name" value="PGBDSf"/>
</dbReference>
<evidence type="ECO:0000313" key="2">
    <source>
        <dbReference type="EMBL" id="WTW59804.1"/>
    </source>
</evidence>
<organism evidence="2">
    <name type="scientific">Streptomyces sp. NBC_00003</name>
    <dbReference type="NCBI Taxonomy" id="2903608"/>
    <lineage>
        <taxon>Bacteria</taxon>
        <taxon>Bacillati</taxon>
        <taxon>Actinomycetota</taxon>
        <taxon>Actinomycetes</taxon>
        <taxon>Kitasatosporales</taxon>
        <taxon>Streptomycetaceae</taxon>
        <taxon>Streptomyces</taxon>
    </lineage>
</organism>
<dbReference type="AlphaFoldDB" id="A0AAU2UXW5"/>
<evidence type="ECO:0000259" key="1">
    <source>
        <dbReference type="Pfam" id="PF01471"/>
    </source>
</evidence>
<proteinExistence type="predicted"/>
<feature type="domain" description="Peptidoglycan binding-like" evidence="1">
    <location>
        <begin position="24"/>
        <end position="69"/>
    </location>
</feature>
<dbReference type="Gene3D" id="1.10.101.10">
    <property type="entry name" value="PGBD-like superfamily/PGBD"/>
    <property type="match status" value="1"/>
</dbReference>
<dbReference type="InterPro" id="IPR036365">
    <property type="entry name" value="PGBD-like_sf"/>
</dbReference>
<dbReference type="InterPro" id="IPR002477">
    <property type="entry name" value="Peptidoglycan-bd-like"/>
</dbReference>
<reference evidence="2" key="1">
    <citation type="submission" date="2022-10" db="EMBL/GenBank/DDBJ databases">
        <title>The complete genomes of actinobacterial strains from the NBC collection.</title>
        <authorList>
            <person name="Joergensen T.S."/>
            <person name="Alvarez Arevalo M."/>
            <person name="Sterndorff E.B."/>
            <person name="Faurdal D."/>
            <person name="Vuksanovic O."/>
            <person name="Mourched A.-S."/>
            <person name="Charusanti P."/>
            <person name="Shaw S."/>
            <person name="Blin K."/>
            <person name="Weber T."/>
        </authorList>
    </citation>
    <scope>NUCLEOTIDE SEQUENCE</scope>
    <source>
        <strain evidence="2">NBC_00003</strain>
    </source>
</reference>
<gene>
    <name evidence="2" type="ORF">OG549_03630</name>
</gene>
<dbReference type="Pfam" id="PF01471">
    <property type="entry name" value="PG_binding_1"/>
    <property type="match status" value="1"/>
</dbReference>